<name>A0ABM3FMT5_NEOLC</name>
<accession>A0ABM3FMT5</accession>
<protein>
    <submittedName>
        <fullName evidence="4">Uncharacterized protein LOC107223576 isoform X3</fullName>
    </submittedName>
</protein>
<proteinExistence type="predicted"/>
<feature type="signal peptide" evidence="1">
    <location>
        <begin position="1"/>
        <end position="23"/>
    </location>
</feature>
<feature type="chain" id="PRO_5045314074" evidence="1">
    <location>
        <begin position="24"/>
        <end position="111"/>
    </location>
</feature>
<dbReference type="RefSeq" id="XP_046589332.1">
    <property type="nucleotide sequence ID" value="XM_046733376.1"/>
</dbReference>
<keyword evidence="3" id="KW-1185">Reference proteome</keyword>
<dbReference type="SUPFAM" id="SSF100895">
    <property type="entry name" value="Kazal-type serine protease inhibitors"/>
    <property type="match status" value="1"/>
</dbReference>
<keyword evidence="1" id="KW-0732">Signal</keyword>
<evidence type="ECO:0000259" key="2">
    <source>
        <dbReference type="PROSITE" id="PS51465"/>
    </source>
</evidence>
<evidence type="ECO:0000256" key="1">
    <source>
        <dbReference type="SAM" id="SignalP"/>
    </source>
</evidence>
<sequence>MKLALTSLVIVAVLACFVHDASAQRNWWEINQDGSVALTTSRTSTSAPATVATLPTASGLPANCPCVTTPQYNPVCGDNRITYTNPETLKCAQDCGLAVKLLFHGRCEKLP</sequence>
<dbReference type="Pfam" id="PF00050">
    <property type="entry name" value="Kazal_1"/>
    <property type="match status" value="1"/>
</dbReference>
<dbReference type="Proteomes" id="UP000829291">
    <property type="component" value="Chromosome 3"/>
</dbReference>
<feature type="domain" description="Kazal-like" evidence="2">
    <location>
        <begin position="58"/>
        <end position="109"/>
    </location>
</feature>
<dbReference type="PANTHER" id="PTHR21179">
    <property type="entry name" value="SERINE-TYPE ENDOPEPTIDASE INHIBITOR"/>
    <property type="match status" value="1"/>
</dbReference>
<dbReference type="PROSITE" id="PS51257">
    <property type="entry name" value="PROKAR_LIPOPROTEIN"/>
    <property type="match status" value="1"/>
</dbReference>
<gene>
    <name evidence="4" type="primary">LOC107223576</name>
</gene>
<organism evidence="3 4">
    <name type="scientific">Neodiprion lecontei</name>
    <name type="common">Redheaded pine sawfly</name>
    <dbReference type="NCBI Taxonomy" id="441921"/>
    <lineage>
        <taxon>Eukaryota</taxon>
        <taxon>Metazoa</taxon>
        <taxon>Ecdysozoa</taxon>
        <taxon>Arthropoda</taxon>
        <taxon>Hexapoda</taxon>
        <taxon>Insecta</taxon>
        <taxon>Pterygota</taxon>
        <taxon>Neoptera</taxon>
        <taxon>Endopterygota</taxon>
        <taxon>Hymenoptera</taxon>
        <taxon>Tenthredinoidea</taxon>
        <taxon>Diprionidae</taxon>
        <taxon>Diprioninae</taxon>
        <taxon>Neodiprion</taxon>
    </lineage>
</organism>
<evidence type="ECO:0000313" key="4">
    <source>
        <dbReference type="RefSeq" id="XP_046589332.1"/>
    </source>
</evidence>
<dbReference type="Gene3D" id="3.30.60.30">
    <property type="match status" value="1"/>
</dbReference>
<dbReference type="InterPro" id="IPR036058">
    <property type="entry name" value="Kazal_dom_sf"/>
</dbReference>
<dbReference type="GeneID" id="107223576"/>
<dbReference type="PANTHER" id="PTHR21179:SF1">
    <property type="entry name" value="KAZ1-TYPE SERINE PROTEASE INHIBITOR-LIKE PROTEIN TYPE EPSILON-RELATED"/>
    <property type="match status" value="1"/>
</dbReference>
<dbReference type="InterPro" id="IPR039932">
    <property type="entry name" value="Spink4-like"/>
</dbReference>
<dbReference type="InterPro" id="IPR002350">
    <property type="entry name" value="Kazal_dom"/>
</dbReference>
<dbReference type="PROSITE" id="PS51465">
    <property type="entry name" value="KAZAL_2"/>
    <property type="match status" value="1"/>
</dbReference>
<reference evidence="4" key="1">
    <citation type="submission" date="2025-08" db="UniProtKB">
        <authorList>
            <consortium name="RefSeq"/>
        </authorList>
    </citation>
    <scope>IDENTIFICATION</scope>
    <source>
        <tissue evidence="4">Thorax and Abdomen</tissue>
    </source>
</reference>
<evidence type="ECO:0000313" key="3">
    <source>
        <dbReference type="Proteomes" id="UP000829291"/>
    </source>
</evidence>